<accession>A0A6S6SUR0</accession>
<gene>
    <name evidence="1" type="ORF">HELGO_WM79331</name>
</gene>
<dbReference type="AlphaFoldDB" id="A0A6S6SUR0"/>
<proteinExistence type="predicted"/>
<reference evidence="1" key="1">
    <citation type="submission" date="2020-01" db="EMBL/GenBank/DDBJ databases">
        <authorList>
            <person name="Meier V. D."/>
            <person name="Meier V D."/>
        </authorList>
    </citation>
    <scope>NUCLEOTIDE SEQUENCE</scope>
    <source>
        <strain evidence="1">HLG_WM_MAG_08</strain>
    </source>
</reference>
<dbReference type="EMBL" id="CACVAV010000102">
    <property type="protein sequence ID" value="CAA6806290.1"/>
    <property type="molecule type" value="Genomic_DNA"/>
</dbReference>
<organism evidence="1">
    <name type="scientific">uncultured Thiotrichaceae bacterium</name>
    <dbReference type="NCBI Taxonomy" id="298394"/>
    <lineage>
        <taxon>Bacteria</taxon>
        <taxon>Pseudomonadati</taxon>
        <taxon>Pseudomonadota</taxon>
        <taxon>Gammaproteobacteria</taxon>
        <taxon>Thiotrichales</taxon>
        <taxon>Thiotrichaceae</taxon>
        <taxon>environmental samples</taxon>
    </lineage>
</organism>
<protein>
    <submittedName>
        <fullName evidence="1">Uncharacterized protein</fullName>
    </submittedName>
</protein>
<name>A0A6S6SUR0_9GAMM</name>
<sequence length="82" mass="9324">FAFMVEGNSDWKSHSVQVDFQIAGLQSQILTPDSLMVRPFYAVAMVVFEKNNAILTPLNEYFDNLQMVDQAYGWGLSWCSPD</sequence>
<feature type="non-terminal residue" evidence="1">
    <location>
        <position position="1"/>
    </location>
</feature>
<evidence type="ECO:0000313" key="1">
    <source>
        <dbReference type="EMBL" id="CAA6806290.1"/>
    </source>
</evidence>